<dbReference type="SUPFAM" id="SSF46689">
    <property type="entry name" value="Homeodomain-like"/>
    <property type="match status" value="2"/>
</dbReference>
<accession>A0A9D1KFJ9</accession>
<dbReference type="PROSITE" id="PS00041">
    <property type="entry name" value="HTH_ARAC_FAMILY_1"/>
    <property type="match status" value="1"/>
</dbReference>
<dbReference type="Pfam" id="PF07883">
    <property type="entry name" value="Cupin_2"/>
    <property type="match status" value="1"/>
</dbReference>
<evidence type="ECO:0000259" key="4">
    <source>
        <dbReference type="PROSITE" id="PS01124"/>
    </source>
</evidence>
<dbReference type="SUPFAM" id="SSF51215">
    <property type="entry name" value="Regulatory protein AraC"/>
    <property type="match status" value="1"/>
</dbReference>
<evidence type="ECO:0000313" key="5">
    <source>
        <dbReference type="EMBL" id="HIT42688.1"/>
    </source>
</evidence>
<dbReference type="GO" id="GO:0003700">
    <property type="term" value="F:DNA-binding transcription factor activity"/>
    <property type="evidence" value="ECO:0007669"/>
    <property type="project" value="InterPro"/>
</dbReference>
<dbReference type="PANTHER" id="PTHR43280">
    <property type="entry name" value="ARAC-FAMILY TRANSCRIPTIONAL REGULATOR"/>
    <property type="match status" value="1"/>
</dbReference>
<dbReference type="InterPro" id="IPR013096">
    <property type="entry name" value="Cupin_2"/>
</dbReference>
<reference evidence="5" key="2">
    <citation type="journal article" date="2021" name="PeerJ">
        <title>Extensive microbial diversity within the chicken gut microbiome revealed by metagenomics and culture.</title>
        <authorList>
            <person name="Gilroy R."/>
            <person name="Ravi A."/>
            <person name="Getino M."/>
            <person name="Pursley I."/>
            <person name="Horton D.L."/>
            <person name="Alikhan N.F."/>
            <person name="Baker D."/>
            <person name="Gharbi K."/>
            <person name="Hall N."/>
            <person name="Watson M."/>
            <person name="Adriaenssens E.M."/>
            <person name="Foster-Nyarko E."/>
            <person name="Jarju S."/>
            <person name="Secka A."/>
            <person name="Antonio M."/>
            <person name="Oren A."/>
            <person name="Chaudhuri R.R."/>
            <person name="La Ragione R."/>
            <person name="Hildebrand F."/>
            <person name="Pallen M.J."/>
        </authorList>
    </citation>
    <scope>NUCLEOTIDE SEQUENCE</scope>
    <source>
        <strain evidence="5">CHK123-3438</strain>
    </source>
</reference>
<proteinExistence type="predicted"/>
<feature type="domain" description="HTH araC/xylS-type" evidence="4">
    <location>
        <begin position="196"/>
        <end position="294"/>
    </location>
</feature>
<keyword evidence="1" id="KW-0805">Transcription regulation</keyword>
<dbReference type="SMART" id="SM00342">
    <property type="entry name" value="HTH_ARAC"/>
    <property type="match status" value="1"/>
</dbReference>
<dbReference type="InterPro" id="IPR009057">
    <property type="entry name" value="Homeodomain-like_sf"/>
</dbReference>
<dbReference type="InterPro" id="IPR014710">
    <property type="entry name" value="RmlC-like_jellyroll"/>
</dbReference>
<dbReference type="PROSITE" id="PS01124">
    <property type="entry name" value="HTH_ARAC_FAMILY_2"/>
    <property type="match status" value="1"/>
</dbReference>
<evidence type="ECO:0000256" key="2">
    <source>
        <dbReference type="ARBA" id="ARBA00023125"/>
    </source>
</evidence>
<dbReference type="InterPro" id="IPR020449">
    <property type="entry name" value="Tscrpt_reg_AraC-type_HTH"/>
</dbReference>
<evidence type="ECO:0000256" key="3">
    <source>
        <dbReference type="ARBA" id="ARBA00023163"/>
    </source>
</evidence>
<dbReference type="AlphaFoldDB" id="A0A9D1KFJ9"/>
<dbReference type="InterPro" id="IPR018062">
    <property type="entry name" value="HTH_AraC-typ_CS"/>
</dbReference>
<evidence type="ECO:0000313" key="6">
    <source>
        <dbReference type="Proteomes" id="UP000886860"/>
    </source>
</evidence>
<gene>
    <name evidence="5" type="ORF">IAB60_11450</name>
</gene>
<comment type="caution">
    <text evidence="5">The sequence shown here is derived from an EMBL/GenBank/DDBJ whole genome shotgun (WGS) entry which is preliminary data.</text>
</comment>
<organism evidence="5 6">
    <name type="scientific">Candidatus Caccovicinus merdipullorum</name>
    <dbReference type="NCBI Taxonomy" id="2840724"/>
    <lineage>
        <taxon>Bacteria</taxon>
        <taxon>Bacillati</taxon>
        <taxon>Bacillota</taxon>
        <taxon>Clostridia</taxon>
        <taxon>Eubacteriales</taxon>
        <taxon>Candidatus Caccovicinus</taxon>
    </lineage>
</organism>
<sequence>MDIRQYESQYENRKEEKHHADSRFPYNIYLCSIPQDFRVVPIHWHEEMELISVKKGSGQVILDLQPFPVKTGDLVIVFPGKLHGIRQKAGCAMEYENIIFRLDMLIPALPDRCSSEFLMPLLSGNGPSSYVCSQGCREFLPVQQLIARLDAISDSRPAGYELAVKGIFFELLFQILPQRQGSGDETAGSRFQGKMKLVLKEVENRYAEPLTVKEMADMCGYSASHFMKFFRRQMGMSFVEYLNDYRLLMAARMLASTEETVTEIARLSGFDQPSYFNRLFRRKYGMTPSEYRKEGEGFLVGEEKE</sequence>
<evidence type="ECO:0000256" key="1">
    <source>
        <dbReference type="ARBA" id="ARBA00023015"/>
    </source>
</evidence>
<keyword evidence="2" id="KW-0238">DNA-binding</keyword>
<name>A0A9D1KFJ9_9FIRM</name>
<dbReference type="PRINTS" id="PR00032">
    <property type="entry name" value="HTHARAC"/>
</dbReference>
<dbReference type="Pfam" id="PF12833">
    <property type="entry name" value="HTH_18"/>
    <property type="match status" value="1"/>
</dbReference>
<keyword evidence="3" id="KW-0804">Transcription</keyword>
<dbReference type="GO" id="GO:0043565">
    <property type="term" value="F:sequence-specific DNA binding"/>
    <property type="evidence" value="ECO:0007669"/>
    <property type="project" value="InterPro"/>
</dbReference>
<reference evidence="5" key="1">
    <citation type="submission" date="2020-10" db="EMBL/GenBank/DDBJ databases">
        <authorList>
            <person name="Gilroy R."/>
        </authorList>
    </citation>
    <scope>NUCLEOTIDE SEQUENCE</scope>
    <source>
        <strain evidence="5">CHK123-3438</strain>
    </source>
</reference>
<dbReference type="Gene3D" id="2.60.120.10">
    <property type="entry name" value="Jelly Rolls"/>
    <property type="match status" value="1"/>
</dbReference>
<dbReference type="PANTHER" id="PTHR43280:SF28">
    <property type="entry name" value="HTH-TYPE TRANSCRIPTIONAL ACTIVATOR RHAS"/>
    <property type="match status" value="1"/>
</dbReference>
<dbReference type="Gene3D" id="1.10.10.60">
    <property type="entry name" value="Homeodomain-like"/>
    <property type="match status" value="2"/>
</dbReference>
<dbReference type="Proteomes" id="UP000886860">
    <property type="component" value="Unassembled WGS sequence"/>
</dbReference>
<protein>
    <submittedName>
        <fullName evidence="5">Helix-turn-helix domain-containing protein</fullName>
    </submittedName>
</protein>
<dbReference type="InterPro" id="IPR037923">
    <property type="entry name" value="HTH-like"/>
</dbReference>
<dbReference type="EMBL" id="DVKS01000190">
    <property type="protein sequence ID" value="HIT42688.1"/>
    <property type="molecule type" value="Genomic_DNA"/>
</dbReference>
<dbReference type="InterPro" id="IPR018060">
    <property type="entry name" value="HTH_AraC"/>
</dbReference>